<feature type="domain" description="HTH araC/xylS-type" evidence="4">
    <location>
        <begin position="181"/>
        <end position="282"/>
    </location>
</feature>
<reference evidence="6" key="1">
    <citation type="journal article" date="2019" name="Int. J. Syst. Evol. Microbiol.">
        <title>The Global Catalogue of Microorganisms (GCM) 10K type strain sequencing project: providing services to taxonomists for standard genome sequencing and annotation.</title>
        <authorList>
            <consortium name="The Broad Institute Genomics Platform"/>
            <consortium name="The Broad Institute Genome Sequencing Center for Infectious Disease"/>
            <person name="Wu L."/>
            <person name="Ma J."/>
        </authorList>
    </citation>
    <scope>NUCLEOTIDE SEQUENCE [LARGE SCALE GENOMIC DNA]</scope>
    <source>
        <strain evidence="6">CGMCC 1.15044</strain>
    </source>
</reference>
<dbReference type="PANTHER" id="PTHR43280">
    <property type="entry name" value="ARAC-FAMILY TRANSCRIPTIONAL REGULATOR"/>
    <property type="match status" value="1"/>
</dbReference>
<dbReference type="SUPFAM" id="SSF51215">
    <property type="entry name" value="Regulatory protein AraC"/>
    <property type="match status" value="1"/>
</dbReference>
<comment type="caution">
    <text evidence="5">The sequence shown here is derived from an EMBL/GenBank/DDBJ whole genome shotgun (WGS) entry which is preliminary data.</text>
</comment>
<dbReference type="InterPro" id="IPR009057">
    <property type="entry name" value="Homeodomain-like_sf"/>
</dbReference>
<dbReference type="Gene3D" id="1.10.10.60">
    <property type="entry name" value="Homeodomain-like"/>
    <property type="match status" value="2"/>
</dbReference>
<evidence type="ECO:0000256" key="1">
    <source>
        <dbReference type="ARBA" id="ARBA00023015"/>
    </source>
</evidence>
<protein>
    <submittedName>
        <fullName evidence="5">AraC family transcriptional regulator</fullName>
    </submittedName>
</protein>
<dbReference type="SMART" id="SM00342">
    <property type="entry name" value="HTH_ARAC"/>
    <property type="match status" value="1"/>
</dbReference>
<evidence type="ECO:0000256" key="3">
    <source>
        <dbReference type="ARBA" id="ARBA00023163"/>
    </source>
</evidence>
<evidence type="ECO:0000313" key="5">
    <source>
        <dbReference type="EMBL" id="GGA30419.1"/>
    </source>
</evidence>
<gene>
    <name evidence="5" type="ORF">GCM10010917_14460</name>
</gene>
<dbReference type="InterPro" id="IPR018060">
    <property type="entry name" value="HTH_AraC"/>
</dbReference>
<evidence type="ECO:0000256" key="2">
    <source>
        <dbReference type="ARBA" id="ARBA00023125"/>
    </source>
</evidence>
<keyword evidence="1" id="KW-0805">Transcription regulation</keyword>
<dbReference type="InterPro" id="IPR014710">
    <property type="entry name" value="RmlC-like_jellyroll"/>
</dbReference>
<keyword evidence="2" id="KW-0238">DNA-binding</keyword>
<dbReference type="InterPro" id="IPR020449">
    <property type="entry name" value="Tscrpt_reg_AraC-type_HTH"/>
</dbReference>
<dbReference type="InterPro" id="IPR037923">
    <property type="entry name" value="HTH-like"/>
</dbReference>
<evidence type="ECO:0000259" key="4">
    <source>
        <dbReference type="PROSITE" id="PS01124"/>
    </source>
</evidence>
<dbReference type="Pfam" id="PF02311">
    <property type="entry name" value="AraC_binding"/>
    <property type="match status" value="1"/>
</dbReference>
<dbReference type="SUPFAM" id="SSF46689">
    <property type="entry name" value="Homeodomain-like"/>
    <property type="match status" value="2"/>
</dbReference>
<proteinExistence type="predicted"/>
<dbReference type="PROSITE" id="PS01124">
    <property type="entry name" value="HTH_ARAC_FAMILY_2"/>
    <property type="match status" value="1"/>
</dbReference>
<dbReference type="Gene3D" id="2.60.120.10">
    <property type="entry name" value="Jelly Rolls"/>
    <property type="match status" value="1"/>
</dbReference>
<name>A0ABQ1FTP8_9BACL</name>
<dbReference type="InterPro" id="IPR003313">
    <property type="entry name" value="AraC-bd"/>
</dbReference>
<dbReference type="EMBL" id="BMHF01000003">
    <property type="protein sequence ID" value="GGA30419.1"/>
    <property type="molecule type" value="Genomic_DNA"/>
</dbReference>
<accession>A0ABQ1FTP8</accession>
<dbReference type="PANTHER" id="PTHR43280:SF2">
    <property type="entry name" value="HTH-TYPE TRANSCRIPTIONAL REGULATOR EXSA"/>
    <property type="match status" value="1"/>
</dbReference>
<dbReference type="Proteomes" id="UP000609323">
    <property type="component" value="Unassembled WGS sequence"/>
</dbReference>
<keyword evidence="6" id="KW-1185">Reference proteome</keyword>
<dbReference type="PRINTS" id="PR00032">
    <property type="entry name" value="HTHARAC"/>
</dbReference>
<keyword evidence="3" id="KW-0804">Transcription</keyword>
<organism evidence="5 6">
    <name type="scientific">Paenibacillus physcomitrellae</name>
    <dbReference type="NCBI Taxonomy" id="1619311"/>
    <lineage>
        <taxon>Bacteria</taxon>
        <taxon>Bacillati</taxon>
        <taxon>Bacillota</taxon>
        <taxon>Bacilli</taxon>
        <taxon>Bacillales</taxon>
        <taxon>Paenibacillaceae</taxon>
        <taxon>Paenibacillus</taxon>
    </lineage>
</organism>
<evidence type="ECO:0000313" key="6">
    <source>
        <dbReference type="Proteomes" id="UP000609323"/>
    </source>
</evidence>
<dbReference type="Pfam" id="PF12833">
    <property type="entry name" value="HTH_18"/>
    <property type="match status" value="1"/>
</dbReference>
<dbReference type="RefSeq" id="WP_094096079.1">
    <property type="nucleotide sequence ID" value="NZ_BMHF01000003.1"/>
</dbReference>
<sequence>MKRISDIRPYVGDSMKYLYDGSSNEKLRVCSVYAFHLFTEGPGEMEIDGIRYPIERGTLIFLRPGQPHAFHISPERPLSSYNLYCDLWERPEQAPYSRTIIYAPQPFHLDELSPEENCEELTLLPKVYSLRAYPHLYDGFIQVARFFDELELYRQEAVNSYFYGWLLSWFNVLQTRQPTDYRIVRFLQQLHASPERRNSVAEWSRSCGLKRTYFHELFLRETGLTPKAYQHNLLMKKAANLLLESEMSVTLIAEKLGYGSIHPFSRHFSSFYGMTPSQYRKTPQARP</sequence>